<feature type="region of interest" description="Disordered" evidence="1">
    <location>
        <begin position="25"/>
        <end position="57"/>
    </location>
</feature>
<gene>
    <name evidence="3" type="ORF">C4D60_Mb11t05190</name>
</gene>
<reference evidence="3 4" key="1">
    <citation type="journal article" date="2019" name="Nat. Plants">
        <title>Genome sequencing of Musa balbisiana reveals subgenome evolution and function divergence in polyploid bananas.</title>
        <authorList>
            <person name="Yao X."/>
        </authorList>
    </citation>
    <scope>NUCLEOTIDE SEQUENCE [LARGE SCALE GENOMIC DNA]</scope>
    <source>
        <strain evidence="4">cv. DH-PKW</strain>
        <tissue evidence="3">Leaves</tissue>
    </source>
</reference>
<feature type="compositionally biased region" description="Low complexity" evidence="1">
    <location>
        <begin position="25"/>
        <end position="36"/>
    </location>
</feature>
<dbReference type="GO" id="GO:0000226">
    <property type="term" value="P:microtubule cytoskeleton organization"/>
    <property type="evidence" value="ECO:0007669"/>
    <property type="project" value="TreeGrafter"/>
</dbReference>
<dbReference type="SMART" id="SM01349">
    <property type="entry name" value="TOG"/>
    <property type="match status" value="1"/>
</dbReference>
<sequence length="321" mass="35018">MALRSLDNALPMAMERPKKVAKVAALPPAAKSPATAQFPRDVRTNNENTPSPAPPMDQSVEYVASVDLKPLSDPDARMAVLLDELSSKDWTQVCEALNDLRRMALHHSSLLVPILVNVTEVIVRSMKSPRSALCKTSIMASADIFHCFGHLLLFTTEKNSFGQLLLQLLLKASQDKRFVCDEAEKALETMAVSVSPLSLLKELQSYVCHANLRVRAKAAVAMSKCVSKMGIEVMRGFGLSTLLQIAAELLSDRLPEAREAARTIINSIYREFSNDSNIKDDDESAAAESWQNFCASNLPPIAAQSVAKIVSLSFICSLAST</sequence>
<evidence type="ECO:0000256" key="1">
    <source>
        <dbReference type="SAM" id="MobiDB-lite"/>
    </source>
</evidence>
<dbReference type="InterPro" id="IPR034085">
    <property type="entry name" value="TOG"/>
</dbReference>
<name>A0A4V4H5A6_MUSBA</name>
<dbReference type="GO" id="GO:0005881">
    <property type="term" value="C:cytoplasmic microtubule"/>
    <property type="evidence" value="ECO:0007669"/>
    <property type="project" value="TreeGrafter"/>
</dbReference>
<feature type="domain" description="TOG" evidence="2">
    <location>
        <begin position="67"/>
        <end position="304"/>
    </location>
</feature>
<organism evidence="3 4">
    <name type="scientific">Musa balbisiana</name>
    <name type="common">Banana</name>
    <dbReference type="NCBI Taxonomy" id="52838"/>
    <lineage>
        <taxon>Eukaryota</taxon>
        <taxon>Viridiplantae</taxon>
        <taxon>Streptophyta</taxon>
        <taxon>Embryophyta</taxon>
        <taxon>Tracheophyta</taxon>
        <taxon>Spermatophyta</taxon>
        <taxon>Magnoliopsida</taxon>
        <taxon>Liliopsida</taxon>
        <taxon>Zingiberales</taxon>
        <taxon>Musaceae</taxon>
        <taxon>Musa</taxon>
    </lineage>
</organism>
<accession>A0A4V4H5A6</accession>
<dbReference type="Proteomes" id="UP000317650">
    <property type="component" value="Chromosome 11"/>
</dbReference>
<dbReference type="PANTHER" id="PTHR21567">
    <property type="entry name" value="CLASP"/>
    <property type="match status" value="1"/>
</dbReference>
<dbReference type="EMBL" id="PYDT01000007">
    <property type="protein sequence ID" value="THU55306.1"/>
    <property type="molecule type" value="Genomic_DNA"/>
</dbReference>
<evidence type="ECO:0000313" key="4">
    <source>
        <dbReference type="Proteomes" id="UP000317650"/>
    </source>
</evidence>
<dbReference type="Gene3D" id="1.25.10.10">
    <property type="entry name" value="Leucine-rich Repeat Variant"/>
    <property type="match status" value="1"/>
</dbReference>
<keyword evidence="4" id="KW-1185">Reference proteome</keyword>
<evidence type="ECO:0000259" key="2">
    <source>
        <dbReference type="SMART" id="SM01349"/>
    </source>
</evidence>
<dbReference type="InterPro" id="IPR011989">
    <property type="entry name" value="ARM-like"/>
</dbReference>
<protein>
    <recommendedName>
        <fullName evidence="2">TOG domain-containing protein</fullName>
    </recommendedName>
</protein>
<proteinExistence type="predicted"/>
<comment type="caution">
    <text evidence="3">The sequence shown here is derived from an EMBL/GenBank/DDBJ whole genome shotgun (WGS) entry which is preliminary data.</text>
</comment>
<dbReference type="SUPFAM" id="SSF48371">
    <property type="entry name" value="ARM repeat"/>
    <property type="match status" value="1"/>
</dbReference>
<evidence type="ECO:0000313" key="3">
    <source>
        <dbReference type="EMBL" id="THU55306.1"/>
    </source>
</evidence>
<dbReference type="AlphaFoldDB" id="A0A4V4H5A6"/>
<dbReference type="PANTHER" id="PTHR21567:SF65">
    <property type="entry name" value="ARM REPEAT SUPERFAMILY PROTEIN"/>
    <property type="match status" value="1"/>
</dbReference>
<dbReference type="GO" id="GO:0008017">
    <property type="term" value="F:microtubule binding"/>
    <property type="evidence" value="ECO:0007669"/>
    <property type="project" value="TreeGrafter"/>
</dbReference>
<dbReference type="InterPro" id="IPR016024">
    <property type="entry name" value="ARM-type_fold"/>
</dbReference>